<feature type="transmembrane region" description="Helical" evidence="5">
    <location>
        <begin position="51"/>
        <end position="69"/>
    </location>
</feature>
<feature type="transmembrane region" description="Helical" evidence="5">
    <location>
        <begin position="18"/>
        <end position="39"/>
    </location>
</feature>
<proteinExistence type="predicted"/>
<dbReference type="RefSeq" id="WP_380595336.1">
    <property type="nucleotide sequence ID" value="NZ_JBHSDU010000002.1"/>
</dbReference>
<comment type="caution">
    <text evidence="6">The sequence shown here is derived from an EMBL/GenBank/DDBJ whole genome shotgun (WGS) entry which is preliminary data.</text>
</comment>
<feature type="transmembrane region" description="Helical" evidence="5">
    <location>
        <begin position="267"/>
        <end position="287"/>
    </location>
</feature>
<dbReference type="PANTHER" id="PTHR43424">
    <property type="entry name" value="LOCUS PUTATIVE PROTEIN 1-RELATED"/>
    <property type="match status" value="1"/>
</dbReference>
<evidence type="ECO:0000256" key="2">
    <source>
        <dbReference type="ARBA" id="ARBA00022692"/>
    </source>
</evidence>
<dbReference type="Proteomes" id="UP001595904">
    <property type="component" value="Unassembled WGS sequence"/>
</dbReference>
<evidence type="ECO:0000313" key="7">
    <source>
        <dbReference type="Proteomes" id="UP001595904"/>
    </source>
</evidence>
<dbReference type="InterPro" id="IPR002797">
    <property type="entry name" value="Polysacc_synth"/>
</dbReference>
<dbReference type="PANTHER" id="PTHR43424:SF1">
    <property type="entry name" value="LOCUS PUTATIVE PROTEIN 1-RELATED"/>
    <property type="match status" value="1"/>
</dbReference>
<keyword evidence="7" id="KW-1185">Reference proteome</keyword>
<feature type="transmembrane region" description="Helical" evidence="5">
    <location>
        <begin position="299"/>
        <end position="318"/>
    </location>
</feature>
<dbReference type="InterPro" id="IPR052556">
    <property type="entry name" value="PolySynth_Transporter"/>
</dbReference>
<name>A0ABV8SP40_9GAMM</name>
<evidence type="ECO:0000313" key="6">
    <source>
        <dbReference type="EMBL" id="MFC4308274.1"/>
    </source>
</evidence>
<evidence type="ECO:0000256" key="4">
    <source>
        <dbReference type="ARBA" id="ARBA00023136"/>
    </source>
</evidence>
<feature type="transmembrane region" description="Helical" evidence="5">
    <location>
        <begin position="330"/>
        <end position="352"/>
    </location>
</feature>
<keyword evidence="3 5" id="KW-1133">Transmembrane helix</keyword>
<feature type="transmembrane region" description="Helical" evidence="5">
    <location>
        <begin position="154"/>
        <end position="175"/>
    </location>
</feature>
<evidence type="ECO:0000256" key="1">
    <source>
        <dbReference type="ARBA" id="ARBA00004141"/>
    </source>
</evidence>
<feature type="transmembrane region" description="Helical" evidence="5">
    <location>
        <begin position="119"/>
        <end position="142"/>
    </location>
</feature>
<keyword evidence="4 5" id="KW-0472">Membrane</keyword>
<protein>
    <submittedName>
        <fullName evidence="6">Oligosaccharide flippase family protein</fullName>
    </submittedName>
</protein>
<dbReference type="Pfam" id="PF01943">
    <property type="entry name" value="Polysacc_synt"/>
    <property type="match status" value="1"/>
</dbReference>
<organism evidence="6 7">
    <name type="scientific">Steroidobacter flavus</name>
    <dbReference type="NCBI Taxonomy" id="1842136"/>
    <lineage>
        <taxon>Bacteria</taxon>
        <taxon>Pseudomonadati</taxon>
        <taxon>Pseudomonadota</taxon>
        <taxon>Gammaproteobacteria</taxon>
        <taxon>Steroidobacterales</taxon>
        <taxon>Steroidobacteraceae</taxon>
        <taxon>Steroidobacter</taxon>
    </lineage>
</organism>
<evidence type="ECO:0000256" key="5">
    <source>
        <dbReference type="SAM" id="Phobius"/>
    </source>
</evidence>
<sequence>MTASPPPLSMGHNTGRNAFAMLACRIGADLLNFLLFLVVSRRFGPEGMGEYGYGFALAGLVYYAATLGIDEFGVREYSRLPVERRPALISNLLGSQICIAVVVTFVLLGYLLITQPRPTTLLIIISMTIYQLGAAFSATLFVPAMAQQQMLPPAFINLLGRGSAFVITGLLIWAFEWSLHAASVAFAAGGLLMLALALRSAAAFKAQLLPNFATSNVLDGTRRLWSFAAVGLLGQLLNRIGVIALSLQLGEAAAGVYATGLKLVEVACLPLVFIGVAAYPRLCLAFADPAVFRRLTRQGLIIGTALAVILALSMYLLVPPLLVPVLGERFAGSETIIATMAAIVFAQGLEIVLGRLMLAANLNVARAVRITLGTLVCVLLTVSFTPLFGIHATIAALVGSYLLVDLLYFGNLSGALRRRSYAPGLT</sequence>
<feature type="transmembrane region" description="Helical" evidence="5">
    <location>
        <begin position="388"/>
        <end position="409"/>
    </location>
</feature>
<keyword evidence="2 5" id="KW-0812">Transmembrane</keyword>
<feature type="transmembrane region" description="Helical" evidence="5">
    <location>
        <begin position="364"/>
        <end position="382"/>
    </location>
</feature>
<accession>A0ABV8SP40</accession>
<feature type="transmembrane region" description="Helical" evidence="5">
    <location>
        <begin position="181"/>
        <end position="204"/>
    </location>
</feature>
<feature type="transmembrane region" description="Helical" evidence="5">
    <location>
        <begin position="89"/>
        <end position="113"/>
    </location>
</feature>
<feature type="transmembrane region" description="Helical" evidence="5">
    <location>
        <begin position="224"/>
        <end position="247"/>
    </location>
</feature>
<reference evidence="7" key="1">
    <citation type="journal article" date="2019" name="Int. J. Syst. Evol. Microbiol.">
        <title>The Global Catalogue of Microorganisms (GCM) 10K type strain sequencing project: providing services to taxonomists for standard genome sequencing and annotation.</title>
        <authorList>
            <consortium name="The Broad Institute Genomics Platform"/>
            <consortium name="The Broad Institute Genome Sequencing Center for Infectious Disease"/>
            <person name="Wu L."/>
            <person name="Ma J."/>
        </authorList>
    </citation>
    <scope>NUCLEOTIDE SEQUENCE [LARGE SCALE GENOMIC DNA]</scope>
    <source>
        <strain evidence="7">CGMCC 1.10759</strain>
    </source>
</reference>
<dbReference type="EMBL" id="JBHSDU010000002">
    <property type="protein sequence ID" value="MFC4308274.1"/>
    <property type="molecule type" value="Genomic_DNA"/>
</dbReference>
<evidence type="ECO:0000256" key="3">
    <source>
        <dbReference type="ARBA" id="ARBA00022989"/>
    </source>
</evidence>
<gene>
    <name evidence="6" type="ORF">ACFPN2_04195</name>
</gene>
<comment type="subcellular location">
    <subcellularLocation>
        <location evidence="1">Membrane</location>
        <topology evidence="1">Multi-pass membrane protein</topology>
    </subcellularLocation>
</comment>